<name>A0A1I3IJJ6_9PLAN</name>
<dbReference type="SUPFAM" id="SSF47473">
    <property type="entry name" value="EF-hand"/>
    <property type="match status" value="1"/>
</dbReference>
<dbReference type="PROSITE" id="PS50222">
    <property type="entry name" value="EF_HAND_2"/>
    <property type="match status" value="1"/>
</dbReference>
<gene>
    <name evidence="3" type="ORF">SAMN05421753_109151</name>
</gene>
<dbReference type="Proteomes" id="UP000199518">
    <property type="component" value="Unassembled WGS sequence"/>
</dbReference>
<evidence type="ECO:0000256" key="1">
    <source>
        <dbReference type="SAM" id="MobiDB-lite"/>
    </source>
</evidence>
<evidence type="ECO:0000313" key="3">
    <source>
        <dbReference type="EMBL" id="SFI48091.1"/>
    </source>
</evidence>
<dbReference type="Gene3D" id="1.10.238.10">
    <property type="entry name" value="EF-hand"/>
    <property type="match status" value="1"/>
</dbReference>
<dbReference type="InterPro" id="IPR018247">
    <property type="entry name" value="EF_Hand_1_Ca_BS"/>
</dbReference>
<dbReference type="Pfam" id="PF13202">
    <property type="entry name" value="EF-hand_5"/>
    <property type="match status" value="2"/>
</dbReference>
<dbReference type="AlphaFoldDB" id="A0A1I3IJJ6"/>
<dbReference type="EMBL" id="FOQD01000009">
    <property type="protein sequence ID" value="SFI48091.1"/>
    <property type="molecule type" value="Genomic_DNA"/>
</dbReference>
<dbReference type="STRING" id="1576369.SAMN05421753_109151"/>
<dbReference type="InterPro" id="IPR002048">
    <property type="entry name" value="EF_hand_dom"/>
</dbReference>
<evidence type="ECO:0000313" key="4">
    <source>
        <dbReference type="Proteomes" id="UP000199518"/>
    </source>
</evidence>
<feature type="region of interest" description="Disordered" evidence="1">
    <location>
        <begin position="50"/>
        <end position="171"/>
    </location>
</feature>
<dbReference type="PROSITE" id="PS00018">
    <property type="entry name" value="EF_HAND_1"/>
    <property type="match status" value="3"/>
</dbReference>
<organism evidence="3 4">
    <name type="scientific">Planctomicrobium piriforme</name>
    <dbReference type="NCBI Taxonomy" id="1576369"/>
    <lineage>
        <taxon>Bacteria</taxon>
        <taxon>Pseudomonadati</taxon>
        <taxon>Planctomycetota</taxon>
        <taxon>Planctomycetia</taxon>
        <taxon>Planctomycetales</taxon>
        <taxon>Planctomycetaceae</taxon>
        <taxon>Planctomicrobium</taxon>
    </lineage>
</organism>
<protein>
    <submittedName>
        <fullName evidence="3">EF hand</fullName>
    </submittedName>
</protein>
<dbReference type="InterPro" id="IPR011992">
    <property type="entry name" value="EF-hand-dom_pair"/>
</dbReference>
<keyword evidence="4" id="KW-1185">Reference proteome</keyword>
<sequence length="352" mass="37123">MSIQFFQIQHRPSSFGSPAVGKSAILRKFRFCLLFCLGATSVSLALAQDRERSSEGESGFDGSRGGFDSRRSRDRGFSGGDEERSRGDSDGGRRSRGDFGGRSFEFRGPPGGMMGPPPGFGGGGFGGGSFGGGGEFGPPGFRGEGGPPGPPDFGSPPASVSASTQSAPQRTITLKTKDRVTVDLPTTFSDGDLDKDGQIAFYEWRQWKRGDLNGFTVLDHNQDGFLTPGELVKGPLNGSAVMMATAAPSAAPVQATPSTPTVSASTSASNNRNQLVAAVAQSTTSATNPLVTRAESMFRLMDANRDGALSTEEWAKSTKLRPQFETAGIDLSTPMPKDAFVEHFVRLNTQDS</sequence>
<reference evidence="4" key="1">
    <citation type="submission" date="2016-10" db="EMBL/GenBank/DDBJ databases">
        <authorList>
            <person name="Varghese N."/>
            <person name="Submissions S."/>
        </authorList>
    </citation>
    <scope>NUCLEOTIDE SEQUENCE [LARGE SCALE GENOMIC DNA]</scope>
    <source>
        <strain evidence="4">DSM 26348</strain>
    </source>
</reference>
<dbReference type="GO" id="GO:0005509">
    <property type="term" value="F:calcium ion binding"/>
    <property type="evidence" value="ECO:0007669"/>
    <property type="project" value="InterPro"/>
</dbReference>
<proteinExistence type="predicted"/>
<feature type="domain" description="EF-hand" evidence="2">
    <location>
        <begin position="289"/>
        <end position="324"/>
    </location>
</feature>
<feature type="compositionally biased region" description="Basic and acidic residues" evidence="1">
    <location>
        <begin position="67"/>
        <end position="99"/>
    </location>
</feature>
<evidence type="ECO:0000259" key="2">
    <source>
        <dbReference type="PROSITE" id="PS50222"/>
    </source>
</evidence>
<feature type="compositionally biased region" description="Polar residues" evidence="1">
    <location>
        <begin position="158"/>
        <end position="171"/>
    </location>
</feature>
<feature type="compositionally biased region" description="Gly residues" evidence="1">
    <location>
        <begin position="109"/>
        <end position="146"/>
    </location>
</feature>
<accession>A0A1I3IJJ6</accession>